<evidence type="ECO:0000256" key="5">
    <source>
        <dbReference type="ARBA" id="ARBA00023136"/>
    </source>
</evidence>
<evidence type="ECO:0000256" key="1">
    <source>
        <dbReference type="ARBA" id="ARBA00004141"/>
    </source>
</evidence>
<comment type="similarity">
    <text evidence="2">Belongs to the polycystin family.</text>
</comment>
<organism evidence="7">
    <name type="scientific">Arion vulgaris</name>
    <dbReference type="NCBI Taxonomy" id="1028688"/>
    <lineage>
        <taxon>Eukaryota</taxon>
        <taxon>Metazoa</taxon>
        <taxon>Spiralia</taxon>
        <taxon>Lophotrochozoa</taxon>
        <taxon>Mollusca</taxon>
        <taxon>Gastropoda</taxon>
        <taxon>Heterobranchia</taxon>
        <taxon>Euthyneura</taxon>
        <taxon>Panpulmonata</taxon>
        <taxon>Eupulmonata</taxon>
        <taxon>Stylommatophora</taxon>
        <taxon>Helicina</taxon>
        <taxon>Arionoidea</taxon>
        <taxon>Arionidae</taxon>
        <taxon>Arion</taxon>
    </lineage>
</organism>
<keyword evidence="5" id="KW-0472">Membrane</keyword>
<sequence>ASYARGWKSGPANWKYFSSSQLNRFAKFGQSLMYDGGGYIQQLGQNYQDTVTRLQQLQADDWVDLLTRAVFVEFTLYSPSKDLTSCVTLALEFPTSGGILASTTIWTEHLLRFI</sequence>
<feature type="non-terminal residue" evidence="7">
    <location>
        <position position="1"/>
    </location>
</feature>
<name>A0A0B6ZCN3_9EUPU</name>
<evidence type="ECO:0000256" key="4">
    <source>
        <dbReference type="ARBA" id="ARBA00022989"/>
    </source>
</evidence>
<dbReference type="GO" id="GO:0050982">
    <property type="term" value="P:detection of mechanical stimulus"/>
    <property type="evidence" value="ECO:0007669"/>
    <property type="project" value="TreeGrafter"/>
</dbReference>
<evidence type="ECO:0000256" key="2">
    <source>
        <dbReference type="ARBA" id="ARBA00007200"/>
    </source>
</evidence>
<evidence type="ECO:0000313" key="7">
    <source>
        <dbReference type="EMBL" id="CEK65631.1"/>
    </source>
</evidence>
<dbReference type="EMBL" id="HACG01018766">
    <property type="protein sequence ID" value="CEK65631.1"/>
    <property type="molecule type" value="Transcribed_RNA"/>
</dbReference>
<dbReference type="InterPro" id="IPR051223">
    <property type="entry name" value="Polycystin"/>
</dbReference>
<accession>A0A0B6ZCN3</accession>
<proteinExistence type="inferred from homology"/>
<feature type="domain" description="Polycystin" evidence="6">
    <location>
        <begin position="8"/>
        <end position="110"/>
    </location>
</feature>
<gene>
    <name evidence="7" type="primary">ORF55691</name>
</gene>
<reference evidence="7" key="1">
    <citation type="submission" date="2014-12" db="EMBL/GenBank/DDBJ databases">
        <title>Insight into the proteome of Arion vulgaris.</title>
        <authorList>
            <person name="Aradska J."/>
            <person name="Bulat T."/>
            <person name="Smidak R."/>
            <person name="Sarate P."/>
            <person name="Gangsoo J."/>
            <person name="Sialana F."/>
            <person name="Bilban M."/>
            <person name="Lubec G."/>
        </authorList>
    </citation>
    <scope>NUCLEOTIDE SEQUENCE</scope>
    <source>
        <tissue evidence="7">Skin</tissue>
    </source>
</reference>
<evidence type="ECO:0000256" key="3">
    <source>
        <dbReference type="ARBA" id="ARBA00022692"/>
    </source>
</evidence>
<dbReference type="InterPro" id="IPR046791">
    <property type="entry name" value="Polycystin_dom"/>
</dbReference>
<keyword evidence="3" id="KW-0812">Transmembrane</keyword>
<dbReference type="PANTHER" id="PTHR10877">
    <property type="entry name" value="POLYCYSTIN FAMILY MEMBER"/>
    <property type="match status" value="1"/>
</dbReference>
<dbReference type="GO" id="GO:0005262">
    <property type="term" value="F:calcium channel activity"/>
    <property type="evidence" value="ECO:0007669"/>
    <property type="project" value="TreeGrafter"/>
</dbReference>
<dbReference type="PANTHER" id="PTHR10877:SF194">
    <property type="entry name" value="LOCATION OF VULVA DEFECTIVE 1"/>
    <property type="match status" value="1"/>
</dbReference>
<comment type="subcellular location">
    <subcellularLocation>
        <location evidence="1">Membrane</location>
        <topology evidence="1">Multi-pass membrane protein</topology>
    </subcellularLocation>
</comment>
<evidence type="ECO:0000259" key="6">
    <source>
        <dbReference type="Pfam" id="PF20519"/>
    </source>
</evidence>
<protein>
    <recommendedName>
        <fullName evidence="6">Polycystin domain-containing protein</fullName>
    </recommendedName>
</protein>
<dbReference type="GO" id="GO:0016020">
    <property type="term" value="C:membrane"/>
    <property type="evidence" value="ECO:0007669"/>
    <property type="project" value="UniProtKB-SubCell"/>
</dbReference>
<feature type="non-terminal residue" evidence="7">
    <location>
        <position position="114"/>
    </location>
</feature>
<keyword evidence="4" id="KW-1133">Transmembrane helix</keyword>
<dbReference type="Pfam" id="PF20519">
    <property type="entry name" value="Polycystin_dom"/>
    <property type="match status" value="1"/>
</dbReference>
<dbReference type="AlphaFoldDB" id="A0A0B6ZCN3"/>